<dbReference type="Gene3D" id="3.30.200.20">
    <property type="entry name" value="Phosphorylase Kinase, domain 1"/>
    <property type="match status" value="1"/>
</dbReference>
<dbReference type="AlphaFoldDB" id="A0A2P5YFZ3"/>
<protein>
    <submittedName>
        <fullName evidence="2">Uncharacterized protein</fullName>
    </submittedName>
</protein>
<accession>A0A2P5YFZ3</accession>
<dbReference type="EMBL" id="KZ663247">
    <property type="protein sequence ID" value="PPS14515.1"/>
    <property type="molecule type" value="Genomic_DNA"/>
</dbReference>
<evidence type="ECO:0000313" key="3">
    <source>
        <dbReference type="Proteomes" id="UP000239757"/>
    </source>
</evidence>
<evidence type="ECO:0000313" key="2">
    <source>
        <dbReference type="EMBL" id="PPS14515.1"/>
    </source>
</evidence>
<proteinExistence type="predicted"/>
<sequence>MAMEGGILQLSCLSGPGFLQPHQHQWLLILKPYQVDWRSVEMPLPQQLHGNLFITDITLEGRYQIFIPSGLKNLNVSVTSFNNHTNLWDFNPCSYAFVADKSLVISSSARMATVETRIFSMVAKQELNEQQVSIETIRIFSVEELNNTTKNYDESHIIGKGGFGVYKDDKVAKERDIEQIKEVYELAKRCLKVKGCCEMVIHATSHTSGEQVKHQKNGKLSGGGLSSR</sequence>
<dbReference type="OrthoDB" id="4062651at2759"/>
<feature type="region of interest" description="Disordered" evidence="1">
    <location>
        <begin position="207"/>
        <end position="228"/>
    </location>
</feature>
<evidence type="ECO:0000256" key="1">
    <source>
        <dbReference type="SAM" id="MobiDB-lite"/>
    </source>
</evidence>
<gene>
    <name evidence="2" type="ORF">GOBAR_AA06072</name>
</gene>
<organism evidence="2 3">
    <name type="scientific">Gossypium barbadense</name>
    <name type="common">Sea Island cotton</name>
    <name type="synonym">Hibiscus barbadensis</name>
    <dbReference type="NCBI Taxonomy" id="3634"/>
    <lineage>
        <taxon>Eukaryota</taxon>
        <taxon>Viridiplantae</taxon>
        <taxon>Streptophyta</taxon>
        <taxon>Embryophyta</taxon>
        <taxon>Tracheophyta</taxon>
        <taxon>Spermatophyta</taxon>
        <taxon>Magnoliopsida</taxon>
        <taxon>eudicotyledons</taxon>
        <taxon>Gunneridae</taxon>
        <taxon>Pentapetalae</taxon>
        <taxon>rosids</taxon>
        <taxon>malvids</taxon>
        <taxon>Malvales</taxon>
        <taxon>Malvaceae</taxon>
        <taxon>Malvoideae</taxon>
        <taxon>Gossypium</taxon>
    </lineage>
</organism>
<name>A0A2P5YFZ3_GOSBA</name>
<dbReference type="Proteomes" id="UP000239757">
    <property type="component" value="Unassembled WGS sequence"/>
</dbReference>
<reference evidence="2 3" key="1">
    <citation type="submission" date="2015-01" db="EMBL/GenBank/DDBJ databases">
        <title>Genome of allotetraploid Gossypium barbadense reveals genomic plasticity and fiber elongation in cotton evolution.</title>
        <authorList>
            <person name="Chen X."/>
            <person name="Liu X."/>
            <person name="Zhao B."/>
            <person name="Zheng H."/>
            <person name="Hu Y."/>
            <person name="Lu G."/>
            <person name="Yang C."/>
            <person name="Chen J."/>
            <person name="Shan C."/>
            <person name="Zhang L."/>
            <person name="Zhou Y."/>
            <person name="Wang L."/>
            <person name="Guo W."/>
            <person name="Bai Y."/>
            <person name="Ruan J."/>
            <person name="Shangguan X."/>
            <person name="Mao Y."/>
            <person name="Jiang J."/>
            <person name="Zhu Y."/>
            <person name="Lei J."/>
            <person name="Kang H."/>
            <person name="Chen S."/>
            <person name="He X."/>
            <person name="Wang R."/>
            <person name="Wang Y."/>
            <person name="Chen J."/>
            <person name="Wang L."/>
            <person name="Yu S."/>
            <person name="Wang B."/>
            <person name="Wei J."/>
            <person name="Song S."/>
            <person name="Lu X."/>
            <person name="Gao Z."/>
            <person name="Gu W."/>
            <person name="Deng X."/>
            <person name="Ma D."/>
            <person name="Wang S."/>
            <person name="Liang W."/>
            <person name="Fang L."/>
            <person name="Cai C."/>
            <person name="Zhu X."/>
            <person name="Zhou B."/>
            <person name="Zhang Y."/>
            <person name="Chen Z."/>
            <person name="Xu S."/>
            <person name="Zhu R."/>
            <person name="Wang S."/>
            <person name="Zhang T."/>
            <person name="Zhao G."/>
        </authorList>
    </citation>
    <scope>NUCLEOTIDE SEQUENCE [LARGE SCALE GENOMIC DNA]</scope>
    <source>
        <strain evidence="3">cv. Xinhai21</strain>
        <tissue evidence="2">Leaf</tissue>
    </source>
</reference>